<evidence type="ECO:0000313" key="4">
    <source>
        <dbReference type="Proteomes" id="UP000586722"/>
    </source>
</evidence>
<evidence type="ECO:0000259" key="2">
    <source>
        <dbReference type="Pfam" id="PF12705"/>
    </source>
</evidence>
<dbReference type="Pfam" id="PF12705">
    <property type="entry name" value="PDDEXK_1"/>
    <property type="match status" value="1"/>
</dbReference>
<proteinExistence type="predicted"/>
<gene>
    <name evidence="3" type="primary">addB</name>
    <name evidence="3" type="ORF">GWI72_14525</name>
</gene>
<reference evidence="4" key="1">
    <citation type="submission" date="2020-01" db="EMBL/GenBank/DDBJ databases">
        <authorList>
            <person name="Fang Y."/>
            <person name="Sun R."/>
            <person name="Nie L."/>
            <person name="He J."/>
            <person name="Hao L."/>
            <person name="Wang L."/>
            <person name="Su S."/>
            <person name="Lv E."/>
            <person name="Zhang Z."/>
            <person name="Xie R."/>
            <person name="Liu H."/>
        </authorList>
    </citation>
    <scope>NUCLEOTIDE SEQUENCE [LARGE SCALE GENOMIC DNA]</scope>
    <source>
        <strain evidence="4">XCT-53</strain>
    </source>
</reference>
<dbReference type="EMBL" id="JAABLQ010000001">
    <property type="protein sequence ID" value="NBN79488.1"/>
    <property type="molecule type" value="Genomic_DNA"/>
</dbReference>
<dbReference type="InterPro" id="IPR038726">
    <property type="entry name" value="PDDEXK_AddAB-type"/>
</dbReference>
<comment type="caution">
    <text evidence="3">The sequence shown here is derived from an EMBL/GenBank/DDBJ whole genome shotgun (WGS) entry which is preliminary data.</text>
</comment>
<protein>
    <submittedName>
        <fullName evidence="3">Double-strand break repair protein AddB</fullName>
    </submittedName>
</protein>
<dbReference type="Gene3D" id="3.90.320.10">
    <property type="match status" value="1"/>
</dbReference>
<name>A0A7X5F494_9HYPH</name>
<dbReference type="SUPFAM" id="SSF52540">
    <property type="entry name" value="P-loop containing nucleoside triphosphate hydrolases"/>
    <property type="match status" value="1"/>
</dbReference>
<feature type="domain" description="PD-(D/E)XK endonuclease-like" evidence="2">
    <location>
        <begin position="773"/>
        <end position="1006"/>
    </location>
</feature>
<evidence type="ECO:0000256" key="1">
    <source>
        <dbReference type="SAM" id="MobiDB-lite"/>
    </source>
</evidence>
<dbReference type="InterPro" id="IPR014153">
    <property type="entry name" value="Ds_break_AddB"/>
</dbReference>
<feature type="region of interest" description="Disordered" evidence="1">
    <location>
        <begin position="747"/>
        <end position="769"/>
    </location>
</feature>
<dbReference type="Proteomes" id="UP000586722">
    <property type="component" value="Unassembled WGS sequence"/>
</dbReference>
<evidence type="ECO:0000313" key="3">
    <source>
        <dbReference type="EMBL" id="NBN79488.1"/>
    </source>
</evidence>
<dbReference type="InterPro" id="IPR011604">
    <property type="entry name" value="PDDEXK-like_dom_sf"/>
</dbReference>
<dbReference type="RefSeq" id="WP_161709027.1">
    <property type="nucleotide sequence ID" value="NZ_JAABLQ010000001.1"/>
</dbReference>
<dbReference type="NCBIfam" id="TIGR02786">
    <property type="entry name" value="addB_alphas"/>
    <property type="match status" value="1"/>
</dbReference>
<keyword evidence="4" id="KW-1185">Reference proteome</keyword>
<dbReference type="AlphaFoldDB" id="A0A7X5F494"/>
<dbReference type="InterPro" id="IPR027417">
    <property type="entry name" value="P-loop_NTPase"/>
</dbReference>
<accession>A0A7X5F494</accession>
<sequence length="1049" mass="113773">MPAARRIFTIPASADFSRELIAALAEGRLIEGFRPLDDPLLLSTVTLYLPTRRAARNLPALVQEIFGGRPVLLPRIRPLGDVDEEAQVLEAVADGEALPPELPLLERRLAMTRLVMSWKAALRREVLRLSADEPLGLPASAADAAWLAGDLITLMDELETEEADWSDLSRLVPDDHARYWQVTLEFLDIVRKAWPAYLEECGAMDPKARRSALIRREAARLRQSPPQGPVIVAGSTGSVPATAELLAAVADLPRGAIVLPGLDLDMDDASWEALGEAPQPRLSAKHPAPAFTEGSVSGHPQYGLKLLLDRLKVLRRDVLALCPPESPRLVARARLVSEALRPAATTDRWTGYLARVSPGERAEALAGVELLTARNEAEEALAVAIALREALERGETAALVSPDRLLARRVAEELGRWSITVDDSAGRPLDQTPPAVLAMLAARLALEGCVPLDLLALLKHPLARLGLPAKEIRAAARSLERGVLRGPLPRLGSGGLVEAIAAARLASEGAHVPRWKKLVEADWTAVEDLVSRLRAALAPLERLAEQDGPVPVVELASAHAEVLKAIAGDETGSEAELYRGETGDALALALAGLMEAGRAGLAVPAREWPSVFSALIAGTAVRRRLPGDPRIQILGPMEARLQRPDLVILGGLNEGVWPQRTRNDPWLNRPMKRDLGLEPPERRIGAGAHDFVQGMGARRVILSRAARADGAPTVTSRWLQRLLTLAGPQAEAEMAARGRRWLDLTTRLDRPDGPVTPAARPEPKPPLAARPRQLSVTEIERLVRDPYAIFARRVLGLEPVDPVGGAPGAADKGTIIHDALARFLADWDGPFDHTAVARLTEIGEEVFAPLDAFPAVRALWWPRFLRIAEGFVTWERSRAPRVSNRFVEIGGGAELVLPGAEFRLTGRADRIDLLTDGTLSVIDYKTGQAPSQKQVDALLSPQLPLEVAMITRGGFAGIPSDRPVSELLYLQLKGAREALSEQGRTPKDMSVGELAEASWQRLEELIAAYQDEAKGYLSRARVEKERDMNGPYDHLARVKEWAIGGGEGE</sequence>
<organism evidence="3 4">
    <name type="scientific">Pannonibacter tanglangensis</name>
    <dbReference type="NCBI Taxonomy" id="2750084"/>
    <lineage>
        <taxon>Bacteria</taxon>
        <taxon>Pseudomonadati</taxon>
        <taxon>Pseudomonadota</taxon>
        <taxon>Alphaproteobacteria</taxon>
        <taxon>Hyphomicrobiales</taxon>
        <taxon>Stappiaceae</taxon>
        <taxon>Pannonibacter</taxon>
    </lineage>
</organism>